<gene>
    <name evidence="2" type="ORF">Ga0074812_13333</name>
</gene>
<reference evidence="3" key="1">
    <citation type="submission" date="2015-11" db="EMBL/GenBank/DDBJ databases">
        <authorList>
            <person name="Varghese N."/>
        </authorList>
    </citation>
    <scope>NUCLEOTIDE SEQUENCE [LARGE SCALE GENOMIC DNA]</scope>
    <source>
        <strain evidence="3">DSM 45899</strain>
    </source>
</reference>
<dbReference type="EMBL" id="FAOZ01000033">
    <property type="protein sequence ID" value="CUU59909.1"/>
    <property type="molecule type" value="Genomic_DNA"/>
</dbReference>
<evidence type="ECO:0000256" key="1">
    <source>
        <dbReference type="SAM" id="Phobius"/>
    </source>
</evidence>
<keyword evidence="1" id="KW-0812">Transmembrane</keyword>
<proteinExistence type="predicted"/>
<dbReference type="Proteomes" id="UP000198802">
    <property type="component" value="Unassembled WGS sequence"/>
</dbReference>
<keyword evidence="1" id="KW-1133">Transmembrane helix</keyword>
<sequence>MLDHIELDASFHVALAVVAVAVALVGTWLLVRLLLLPLRRLLRRRRGAATSRSELLGRLCVIRTGRVGPEFGQAEVRADDGSSVLVQVRHPENNPLLRAGSSAVIYSYDAAREIFWVSPLDFIRELDRDHPAVE</sequence>
<evidence type="ECO:0000313" key="2">
    <source>
        <dbReference type="EMBL" id="CUU59909.1"/>
    </source>
</evidence>
<dbReference type="RefSeq" id="WP_091284346.1">
    <property type="nucleotide sequence ID" value="NZ_FAOZ01000033.1"/>
</dbReference>
<evidence type="ECO:0000313" key="3">
    <source>
        <dbReference type="Proteomes" id="UP000198802"/>
    </source>
</evidence>
<accession>A0A0S4QWC5</accession>
<organism evidence="2 3">
    <name type="scientific">Parafrankia irregularis</name>
    <dbReference type="NCBI Taxonomy" id="795642"/>
    <lineage>
        <taxon>Bacteria</taxon>
        <taxon>Bacillati</taxon>
        <taxon>Actinomycetota</taxon>
        <taxon>Actinomycetes</taxon>
        <taxon>Frankiales</taxon>
        <taxon>Frankiaceae</taxon>
        <taxon>Parafrankia</taxon>
    </lineage>
</organism>
<dbReference type="AlphaFoldDB" id="A0A0S4QWC5"/>
<keyword evidence="1" id="KW-0472">Membrane</keyword>
<name>A0A0S4QWC5_9ACTN</name>
<feature type="transmembrane region" description="Helical" evidence="1">
    <location>
        <begin position="12"/>
        <end position="35"/>
    </location>
</feature>
<protein>
    <submittedName>
        <fullName evidence="2">Uncharacterized protein</fullName>
    </submittedName>
</protein>
<keyword evidence="3" id="KW-1185">Reference proteome</keyword>